<protein>
    <submittedName>
        <fullName evidence="2">Uncharacterized protein</fullName>
    </submittedName>
</protein>
<reference evidence="2" key="1">
    <citation type="submission" date="2019-08" db="EMBL/GenBank/DDBJ databases">
        <authorList>
            <person name="Kucharzyk K."/>
            <person name="Murdoch R.W."/>
            <person name="Higgins S."/>
            <person name="Loffler F."/>
        </authorList>
    </citation>
    <scope>NUCLEOTIDE SEQUENCE</scope>
</reference>
<name>A0A645EVI4_9ZZZZ</name>
<comment type="caution">
    <text evidence="2">The sequence shown here is derived from an EMBL/GenBank/DDBJ whole genome shotgun (WGS) entry which is preliminary data.</text>
</comment>
<proteinExistence type="predicted"/>
<feature type="compositionally biased region" description="Low complexity" evidence="1">
    <location>
        <begin position="38"/>
        <end position="50"/>
    </location>
</feature>
<gene>
    <name evidence="2" type="ORF">SDC9_153295</name>
</gene>
<evidence type="ECO:0000256" key="1">
    <source>
        <dbReference type="SAM" id="MobiDB-lite"/>
    </source>
</evidence>
<dbReference type="AlphaFoldDB" id="A0A645EVI4"/>
<accession>A0A645EVI4</accession>
<feature type="region of interest" description="Disordered" evidence="1">
    <location>
        <begin position="38"/>
        <end position="75"/>
    </location>
</feature>
<sequence length="234" mass="26125">MQSGSHIDRRGLAVPVRAHVRAKTREHQPQHIEQFGRGAEGAAHAGHARALPQRKRRGDVPHRIDRGTGGMRHAPAQVGREGLDVAARPFRIQHAHRQRGLARARYPRDGHQLLQGHVHVDVLQVVYPGAAYFDRHRSSCLVRGICMGFHGTVLSSSQHDSRLIASSATVIQKPMRKARPAHRAVSGQTTWPVDPACKSIRRPGNRLSISQCHSRMRRPPSSPHGPGRRERIRR</sequence>
<organism evidence="2">
    <name type="scientific">bioreactor metagenome</name>
    <dbReference type="NCBI Taxonomy" id="1076179"/>
    <lineage>
        <taxon>unclassified sequences</taxon>
        <taxon>metagenomes</taxon>
        <taxon>ecological metagenomes</taxon>
    </lineage>
</organism>
<feature type="region of interest" description="Disordered" evidence="1">
    <location>
        <begin position="212"/>
        <end position="234"/>
    </location>
</feature>
<evidence type="ECO:0000313" key="2">
    <source>
        <dbReference type="EMBL" id="MPN06041.1"/>
    </source>
</evidence>
<dbReference type="EMBL" id="VSSQ01051923">
    <property type="protein sequence ID" value="MPN06041.1"/>
    <property type="molecule type" value="Genomic_DNA"/>
</dbReference>